<dbReference type="Gene3D" id="1.10.510.10">
    <property type="entry name" value="Transferase(Phosphotransferase) domain 1"/>
    <property type="match status" value="2"/>
</dbReference>
<dbReference type="InterPro" id="IPR011009">
    <property type="entry name" value="Kinase-like_dom_sf"/>
</dbReference>
<keyword evidence="2" id="KW-0808">Transferase</keyword>
<dbReference type="InterPro" id="IPR000719">
    <property type="entry name" value="Prot_kinase_dom"/>
</dbReference>
<keyword evidence="3" id="KW-0547">Nucleotide-binding</keyword>
<keyword evidence="5" id="KW-0067">ATP-binding</keyword>
<dbReference type="InterPro" id="IPR030616">
    <property type="entry name" value="Aur-like"/>
</dbReference>
<evidence type="ECO:0000256" key="4">
    <source>
        <dbReference type="ARBA" id="ARBA00022777"/>
    </source>
</evidence>
<keyword evidence="8" id="KW-1185">Reference proteome</keyword>
<evidence type="ECO:0000313" key="8">
    <source>
        <dbReference type="Proteomes" id="UP001358586"/>
    </source>
</evidence>
<comment type="caution">
    <text evidence="7">The sequence shown here is derived from an EMBL/GenBank/DDBJ whole genome shotgun (WGS) entry which is preliminary data.</text>
</comment>
<reference evidence="7 8" key="1">
    <citation type="submission" date="2023-03" db="EMBL/GenBank/DDBJ databases">
        <title>WGS of Gossypium arboreum.</title>
        <authorList>
            <person name="Yu D."/>
        </authorList>
    </citation>
    <scope>NUCLEOTIDE SEQUENCE [LARGE SCALE GENOMIC DNA]</scope>
    <source>
        <tissue evidence="7">Leaf</tissue>
    </source>
</reference>
<proteinExistence type="predicted"/>
<keyword evidence="1" id="KW-0723">Serine/threonine-protein kinase</keyword>
<dbReference type="PROSITE" id="PS50011">
    <property type="entry name" value="PROTEIN_KINASE_DOM"/>
    <property type="match status" value="1"/>
</dbReference>
<sequence length="127" mass="14207">MQPKYVAFLARALKCHGKHVIQRDIKPGNLLIGAQSIWIPCLGELKIADFGRVPLLSTCPNLFTLFPTHTIVQVDLKFSPKLIVSSSAKDLISQMLVKDSSQRLPLYKLLDHPWIVQNADPSSIYKA</sequence>
<evidence type="ECO:0000256" key="5">
    <source>
        <dbReference type="ARBA" id="ARBA00022840"/>
    </source>
</evidence>
<feature type="domain" description="Protein kinase" evidence="6">
    <location>
        <begin position="1"/>
        <end position="127"/>
    </location>
</feature>
<evidence type="ECO:0000256" key="1">
    <source>
        <dbReference type="ARBA" id="ARBA00022527"/>
    </source>
</evidence>
<keyword evidence="4" id="KW-0418">Kinase</keyword>
<protein>
    <recommendedName>
        <fullName evidence="6">Protein kinase domain-containing protein</fullName>
    </recommendedName>
</protein>
<dbReference type="PANTHER" id="PTHR24350">
    <property type="entry name" value="SERINE/THREONINE-PROTEIN KINASE IAL-RELATED"/>
    <property type="match status" value="1"/>
</dbReference>
<organism evidence="7 8">
    <name type="scientific">Gossypium arboreum</name>
    <name type="common">Tree cotton</name>
    <name type="synonym">Gossypium nanking</name>
    <dbReference type="NCBI Taxonomy" id="29729"/>
    <lineage>
        <taxon>Eukaryota</taxon>
        <taxon>Viridiplantae</taxon>
        <taxon>Streptophyta</taxon>
        <taxon>Embryophyta</taxon>
        <taxon>Tracheophyta</taxon>
        <taxon>Spermatophyta</taxon>
        <taxon>Magnoliopsida</taxon>
        <taxon>eudicotyledons</taxon>
        <taxon>Gunneridae</taxon>
        <taxon>Pentapetalae</taxon>
        <taxon>rosids</taxon>
        <taxon>malvids</taxon>
        <taxon>Malvales</taxon>
        <taxon>Malvaceae</taxon>
        <taxon>Malvoideae</taxon>
        <taxon>Gossypium</taxon>
    </lineage>
</organism>
<gene>
    <name evidence="7" type="ORF">PVK06_017961</name>
</gene>
<accession>A0ABR0Q461</accession>
<dbReference type="EMBL" id="JARKNE010000005">
    <property type="protein sequence ID" value="KAK5834088.1"/>
    <property type="molecule type" value="Genomic_DNA"/>
</dbReference>
<evidence type="ECO:0000256" key="3">
    <source>
        <dbReference type="ARBA" id="ARBA00022741"/>
    </source>
</evidence>
<evidence type="ECO:0000313" key="7">
    <source>
        <dbReference type="EMBL" id="KAK5834088.1"/>
    </source>
</evidence>
<dbReference type="Proteomes" id="UP001358586">
    <property type="component" value="Chromosome 5"/>
</dbReference>
<evidence type="ECO:0000259" key="6">
    <source>
        <dbReference type="PROSITE" id="PS50011"/>
    </source>
</evidence>
<name>A0ABR0Q461_GOSAR</name>
<evidence type="ECO:0000256" key="2">
    <source>
        <dbReference type="ARBA" id="ARBA00022679"/>
    </source>
</evidence>
<dbReference type="SUPFAM" id="SSF56112">
    <property type="entry name" value="Protein kinase-like (PK-like)"/>
    <property type="match status" value="1"/>
</dbReference>